<evidence type="ECO:0000313" key="2">
    <source>
        <dbReference type="EMBL" id="MFD1263980.1"/>
    </source>
</evidence>
<protein>
    <submittedName>
        <fullName evidence="2">Uncharacterized protein</fullName>
    </submittedName>
</protein>
<keyword evidence="1" id="KW-1133">Transmembrane helix</keyword>
<keyword evidence="1" id="KW-0472">Membrane</keyword>
<dbReference type="EMBL" id="JBHTMC010000020">
    <property type="protein sequence ID" value="MFD1263980.1"/>
    <property type="molecule type" value="Genomic_DNA"/>
</dbReference>
<comment type="caution">
    <text evidence="2">The sequence shown here is derived from an EMBL/GenBank/DDBJ whole genome shotgun (WGS) entry which is preliminary data.</text>
</comment>
<reference evidence="3" key="1">
    <citation type="journal article" date="2019" name="Int. J. Syst. Evol. Microbiol.">
        <title>The Global Catalogue of Microorganisms (GCM) 10K type strain sequencing project: providing services to taxonomists for standard genome sequencing and annotation.</title>
        <authorList>
            <consortium name="The Broad Institute Genomics Platform"/>
            <consortium name="The Broad Institute Genome Sequencing Center for Infectious Disease"/>
            <person name="Wu L."/>
            <person name="Ma J."/>
        </authorList>
    </citation>
    <scope>NUCLEOTIDE SEQUENCE [LARGE SCALE GENOMIC DNA]</scope>
    <source>
        <strain evidence="3">CCUG 48884</strain>
    </source>
</reference>
<gene>
    <name evidence="2" type="ORF">ACFQ4M_10320</name>
</gene>
<dbReference type="Proteomes" id="UP001597158">
    <property type="component" value="Unassembled WGS sequence"/>
</dbReference>
<evidence type="ECO:0000256" key="1">
    <source>
        <dbReference type="SAM" id="Phobius"/>
    </source>
</evidence>
<accession>A0ABW3WF94</accession>
<keyword evidence="1" id="KW-0812">Transmembrane</keyword>
<name>A0ABW3WF94_9RHOO</name>
<sequence length="249" mass="27329">MPTPPTRLPCSAAGIHAAPPSRARRRAYLYGLGALALALIYLGCRIALAGLADFQTRAFLADWENRRSPPSAQAWAVAHAAAERAVAHYPTAYGPYLERLGYVHAWQHHHAPFGAAHAQPSRAAARDAFRAAIAARPTWPYAWLALAETKLRLLEFDVEFHHALTQAHAHAPWRPDINRRLAELGFTAWPQLDTGPRQATHEAARRALKRLNAASATALFAQATTAGQRPALCRSLDEATRTRLARHCS</sequence>
<proteinExistence type="predicted"/>
<dbReference type="RefSeq" id="WP_277832476.1">
    <property type="nucleotide sequence ID" value="NZ_JARQZE010000005.1"/>
</dbReference>
<keyword evidence="3" id="KW-1185">Reference proteome</keyword>
<feature type="transmembrane region" description="Helical" evidence="1">
    <location>
        <begin position="27"/>
        <end position="48"/>
    </location>
</feature>
<evidence type="ECO:0000313" key="3">
    <source>
        <dbReference type="Proteomes" id="UP001597158"/>
    </source>
</evidence>
<organism evidence="2 3">
    <name type="scientific">Thauera mechernichensis</name>
    <dbReference type="NCBI Taxonomy" id="82788"/>
    <lineage>
        <taxon>Bacteria</taxon>
        <taxon>Pseudomonadati</taxon>
        <taxon>Pseudomonadota</taxon>
        <taxon>Betaproteobacteria</taxon>
        <taxon>Rhodocyclales</taxon>
        <taxon>Zoogloeaceae</taxon>
        <taxon>Thauera</taxon>
    </lineage>
</organism>